<dbReference type="EMBL" id="JAPQKR010000016">
    <property type="protein sequence ID" value="KAJ5191229.1"/>
    <property type="molecule type" value="Genomic_DNA"/>
</dbReference>
<comment type="caution">
    <text evidence="4">The sequence shown here is derived from an EMBL/GenBank/DDBJ whole genome shotgun (WGS) entry which is preliminary data.</text>
</comment>
<feature type="repeat" description="ANK" evidence="3">
    <location>
        <begin position="146"/>
        <end position="178"/>
    </location>
</feature>
<feature type="repeat" description="ANK" evidence="3">
    <location>
        <begin position="76"/>
        <end position="108"/>
    </location>
</feature>
<reference evidence="4" key="2">
    <citation type="journal article" date="2023" name="IMA Fungus">
        <title>Comparative genomic study of the Penicillium genus elucidates a diverse pangenome and 15 lateral gene transfer events.</title>
        <authorList>
            <person name="Petersen C."/>
            <person name="Sorensen T."/>
            <person name="Nielsen M.R."/>
            <person name="Sondergaard T.E."/>
            <person name="Sorensen J.L."/>
            <person name="Fitzpatrick D.A."/>
            <person name="Frisvad J.C."/>
            <person name="Nielsen K.L."/>
        </authorList>
    </citation>
    <scope>NUCLEOTIDE SEQUENCE</scope>
    <source>
        <strain evidence="4">IBT 15544</strain>
    </source>
</reference>
<evidence type="ECO:0000313" key="4">
    <source>
        <dbReference type="EMBL" id="KAJ5191229.1"/>
    </source>
</evidence>
<dbReference type="Proteomes" id="UP001150904">
    <property type="component" value="Unassembled WGS sequence"/>
</dbReference>
<keyword evidence="5" id="KW-1185">Reference proteome</keyword>
<evidence type="ECO:0000256" key="2">
    <source>
        <dbReference type="ARBA" id="ARBA00023043"/>
    </source>
</evidence>
<name>A0A9W9M758_9EURO</name>
<sequence length="602" mass="64056">MACPVSAHPDFQELCDCHVTDTDFTSNGFRKYMPQYDSNWSVYTALQYGVLSENLNLVALLLSTGVDPDSRVAPGVGDTPLQMSARLSNFEMFQFLLSSGADVNAPPAAVNGRTAVQGAAESGSWEILSMLQTAGAHVNAPAGEEAGLTALQAACLNGHSLIAGFLLAHQANLNAAPSSVSGLTPIQAAATYGDIGLVKDLISLGADVDASASEMGTTALLAATKHKSLPLLELLVKNGARVNVTGGYGLRSPLRETARADWFKGVAFLLRHGANVNDTPLEIAASDECVDELMSPLGWAISNNSEGMVELLLRHGADVLATAMLDGIHSQNALTYALTGESSLGLINLLLAKVQDLEKHPLWEDALKLALENIHHVAIDVCYMILEKTSSMPPPLRSKSIQNGWNALYTLCLDEDEGELLEITDRLIKLGVDVDYRRGDRSTLLQRIAGQGYYESCCFLVGHGATINTPATQHYGTPLQEAIKHREVEVAAFLLEHGADVNALPADDRGVTALQAASMNGMLGMAVQLLECGADVSAPAAPKDGRTAIDAAAEHGHLDMVQLLLSAYGEQEDLGLICNHAADYAEKESHDVIAQWLRGYSP</sequence>
<dbReference type="InterPro" id="IPR002110">
    <property type="entry name" value="Ankyrin_rpt"/>
</dbReference>
<dbReference type="AlphaFoldDB" id="A0A9W9M758"/>
<dbReference type="RefSeq" id="XP_058304169.1">
    <property type="nucleotide sequence ID" value="XM_058457270.1"/>
</dbReference>
<dbReference type="PROSITE" id="PS50297">
    <property type="entry name" value="ANK_REP_REGION"/>
    <property type="match status" value="7"/>
</dbReference>
<feature type="repeat" description="ANK" evidence="3">
    <location>
        <begin position="474"/>
        <end position="506"/>
    </location>
</feature>
<dbReference type="OrthoDB" id="194358at2759"/>
<gene>
    <name evidence="4" type="ORF">N7498_010214</name>
</gene>
<dbReference type="InterPro" id="IPR036770">
    <property type="entry name" value="Ankyrin_rpt-contain_sf"/>
</dbReference>
<feature type="repeat" description="ANK" evidence="3">
    <location>
        <begin position="509"/>
        <end position="541"/>
    </location>
</feature>
<organism evidence="4 5">
    <name type="scientific">Penicillium cinerascens</name>
    <dbReference type="NCBI Taxonomy" id="70096"/>
    <lineage>
        <taxon>Eukaryota</taxon>
        <taxon>Fungi</taxon>
        <taxon>Dikarya</taxon>
        <taxon>Ascomycota</taxon>
        <taxon>Pezizomycotina</taxon>
        <taxon>Eurotiomycetes</taxon>
        <taxon>Eurotiomycetidae</taxon>
        <taxon>Eurotiales</taxon>
        <taxon>Aspergillaceae</taxon>
        <taxon>Penicillium</taxon>
    </lineage>
</organism>
<keyword evidence="1" id="KW-0677">Repeat</keyword>
<dbReference type="Gene3D" id="1.25.40.20">
    <property type="entry name" value="Ankyrin repeat-containing domain"/>
    <property type="match status" value="3"/>
</dbReference>
<evidence type="ECO:0000256" key="3">
    <source>
        <dbReference type="PROSITE-ProRule" id="PRU00023"/>
    </source>
</evidence>
<dbReference type="SMART" id="SM00248">
    <property type="entry name" value="ANK"/>
    <property type="match status" value="14"/>
</dbReference>
<dbReference type="PANTHER" id="PTHR24198">
    <property type="entry name" value="ANKYRIN REPEAT AND PROTEIN KINASE DOMAIN-CONTAINING PROTEIN"/>
    <property type="match status" value="1"/>
</dbReference>
<dbReference type="Pfam" id="PF12796">
    <property type="entry name" value="Ank_2"/>
    <property type="match status" value="5"/>
</dbReference>
<proteinExistence type="predicted"/>
<dbReference type="PRINTS" id="PR01415">
    <property type="entry name" value="ANKYRIN"/>
</dbReference>
<accession>A0A9W9M758</accession>
<feature type="repeat" description="ANK" evidence="3">
    <location>
        <begin position="181"/>
        <end position="213"/>
    </location>
</feature>
<evidence type="ECO:0000313" key="5">
    <source>
        <dbReference type="Proteomes" id="UP001150904"/>
    </source>
</evidence>
<dbReference type="PANTHER" id="PTHR24198:SF165">
    <property type="entry name" value="ANKYRIN REPEAT-CONTAINING PROTEIN-RELATED"/>
    <property type="match status" value="1"/>
</dbReference>
<feature type="repeat" description="ANK" evidence="3">
    <location>
        <begin position="292"/>
        <end position="324"/>
    </location>
</feature>
<dbReference type="GeneID" id="83184571"/>
<feature type="repeat" description="ANK" evidence="3">
    <location>
        <begin position="111"/>
        <end position="143"/>
    </location>
</feature>
<dbReference type="SUPFAM" id="SSF48403">
    <property type="entry name" value="Ankyrin repeat"/>
    <property type="match status" value="2"/>
</dbReference>
<evidence type="ECO:0000256" key="1">
    <source>
        <dbReference type="ARBA" id="ARBA00022737"/>
    </source>
</evidence>
<protein>
    <submittedName>
        <fullName evidence="4">Ankyrin repeat-containing domain protein</fullName>
    </submittedName>
</protein>
<reference evidence="4" key="1">
    <citation type="submission" date="2022-12" db="EMBL/GenBank/DDBJ databases">
        <authorList>
            <person name="Petersen C."/>
        </authorList>
    </citation>
    <scope>NUCLEOTIDE SEQUENCE</scope>
    <source>
        <strain evidence="4">IBT 15544</strain>
    </source>
</reference>
<feature type="repeat" description="ANK" evidence="3">
    <location>
        <begin position="544"/>
        <end position="566"/>
    </location>
</feature>
<feature type="repeat" description="ANK" evidence="3">
    <location>
        <begin position="215"/>
        <end position="247"/>
    </location>
</feature>
<dbReference type="PROSITE" id="PS50088">
    <property type="entry name" value="ANK_REPEAT"/>
    <property type="match status" value="9"/>
</dbReference>
<keyword evidence="2 3" id="KW-0040">ANK repeat</keyword>